<evidence type="ECO:0000313" key="1">
    <source>
        <dbReference type="EMBL" id="PRP80698.1"/>
    </source>
</evidence>
<sequence length="97" mass="10641">MATTKPSVAVLYFTASNRLDRIAALTRPLTELTEGHLSRTTAELRYSGVLHDLAHPTIRASTNRESSKISTTKQSDDATFHTNVTTALQDLEGLRIS</sequence>
<dbReference type="InParanoid" id="A0A2P6N9R2"/>
<gene>
    <name evidence="1" type="ORF">PROFUN_11657</name>
</gene>
<keyword evidence="2" id="KW-1185">Reference proteome</keyword>
<name>A0A2P6N9R2_9EUKA</name>
<evidence type="ECO:0000313" key="2">
    <source>
        <dbReference type="Proteomes" id="UP000241769"/>
    </source>
</evidence>
<dbReference type="AlphaFoldDB" id="A0A2P6N9R2"/>
<comment type="caution">
    <text evidence="1">The sequence shown here is derived from an EMBL/GenBank/DDBJ whole genome shotgun (WGS) entry which is preliminary data.</text>
</comment>
<protein>
    <submittedName>
        <fullName evidence="1">Uncharacterized protein</fullName>
    </submittedName>
</protein>
<dbReference type="EMBL" id="MDYQ01000141">
    <property type="protein sequence ID" value="PRP80698.1"/>
    <property type="molecule type" value="Genomic_DNA"/>
</dbReference>
<organism evidence="1 2">
    <name type="scientific">Planoprotostelium fungivorum</name>
    <dbReference type="NCBI Taxonomy" id="1890364"/>
    <lineage>
        <taxon>Eukaryota</taxon>
        <taxon>Amoebozoa</taxon>
        <taxon>Evosea</taxon>
        <taxon>Variosea</taxon>
        <taxon>Cavosteliida</taxon>
        <taxon>Cavosteliaceae</taxon>
        <taxon>Planoprotostelium</taxon>
    </lineage>
</organism>
<reference evidence="1 2" key="1">
    <citation type="journal article" date="2018" name="Genome Biol. Evol.">
        <title>Multiple Roots of Fruiting Body Formation in Amoebozoa.</title>
        <authorList>
            <person name="Hillmann F."/>
            <person name="Forbes G."/>
            <person name="Novohradska S."/>
            <person name="Ferling I."/>
            <person name="Riege K."/>
            <person name="Groth M."/>
            <person name="Westermann M."/>
            <person name="Marz M."/>
            <person name="Spaller T."/>
            <person name="Winckler T."/>
            <person name="Schaap P."/>
            <person name="Glockner G."/>
        </authorList>
    </citation>
    <scope>NUCLEOTIDE SEQUENCE [LARGE SCALE GENOMIC DNA]</scope>
    <source>
        <strain evidence="1 2">Jena</strain>
    </source>
</reference>
<accession>A0A2P6N9R2</accession>
<dbReference type="Proteomes" id="UP000241769">
    <property type="component" value="Unassembled WGS sequence"/>
</dbReference>
<proteinExistence type="predicted"/>